<dbReference type="Pfam" id="PF09488">
    <property type="entry name" value="Osmo_MPGsynth"/>
    <property type="match status" value="1"/>
</dbReference>
<evidence type="ECO:0000313" key="3">
    <source>
        <dbReference type="Proteomes" id="UP000196694"/>
    </source>
</evidence>
<proteinExistence type="predicted"/>
<dbReference type="Proteomes" id="UP000196694">
    <property type="component" value="Unassembled WGS sequence"/>
</dbReference>
<dbReference type="AlphaFoldDB" id="A0A211YM46"/>
<accession>A0A211YM46</accession>
<keyword evidence="3" id="KW-1185">Reference proteome</keyword>
<dbReference type="GO" id="GO:0050504">
    <property type="term" value="F:mannosyl-3-phosphoglycerate synthase activity"/>
    <property type="evidence" value="ECO:0007669"/>
    <property type="project" value="UniProtKB-UniRule"/>
</dbReference>
<organism evidence="2 3">
    <name type="scientific">Pyrodictium delaneyi</name>
    <dbReference type="NCBI Taxonomy" id="1273541"/>
    <lineage>
        <taxon>Archaea</taxon>
        <taxon>Thermoproteota</taxon>
        <taxon>Thermoprotei</taxon>
        <taxon>Desulfurococcales</taxon>
        <taxon>Pyrodictiaceae</taxon>
        <taxon>Pyrodictium</taxon>
    </lineage>
</organism>
<dbReference type="EC" id="2.4.1.217" evidence="1"/>
<comment type="caution">
    <text evidence="2">The sequence shown here is derived from an EMBL/GenBank/DDBJ whole genome shotgun (WGS) entry which is preliminary data.</text>
</comment>
<dbReference type="OrthoDB" id="9468at2157"/>
<reference evidence="2 3" key="1">
    <citation type="submission" date="2017-05" db="EMBL/GenBank/DDBJ databases">
        <title>The draft genome of the hyperthermophilic archaeon 'Pyrodictium delaneyi strain Hulk', an iron and nitrate reducer, reveals the capacity for sulfate reduction.</title>
        <authorList>
            <person name="Demey L.M."/>
            <person name="Miller C."/>
            <person name="Manzella M."/>
            <person name="Reguera G."/>
            <person name="Kashefi K."/>
        </authorList>
    </citation>
    <scope>NUCLEOTIDE SEQUENCE [LARGE SCALE GENOMIC DNA]</scope>
    <source>
        <strain evidence="2 3">Hulk</strain>
    </source>
</reference>
<dbReference type="EMBL" id="NCQP01000007">
    <property type="protein sequence ID" value="OWJ53897.1"/>
    <property type="molecule type" value="Genomic_DNA"/>
</dbReference>
<evidence type="ECO:0000256" key="1">
    <source>
        <dbReference type="NCBIfam" id="TIGR02460"/>
    </source>
</evidence>
<dbReference type="NCBIfam" id="TIGR02460">
    <property type="entry name" value="osmo_MPGsynth"/>
    <property type="match status" value="1"/>
</dbReference>
<gene>
    <name evidence="2" type="ORF">Pdsh_08375</name>
</gene>
<dbReference type="InterPro" id="IPR012812">
    <property type="entry name" value="Osmo_MPG_synth"/>
</dbReference>
<evidence type="ECO:0000313" key="2">
    <source>
        <dbReference type="EMBL" id="OWJ53897.1"/>
    </source>
</evidence>
<dbReference type="GO" id="GO:0005737">
    <property type="term" value="C:cytoplasm"/>
    <property type="evidence" value="ECO:0007669"/>
    <property type="project" value="InterPro"/>
</dbReference>
<dbReference type="Gene3D" id="3.90.550.10">
    <property type="entry name" value="Spore Coat Polysaccharide Biosynthesis Protein SpsA, Chain A"/>
    <property type="match status" value="1"/>
</dbReference>
<protein>
    <recommendedName>
        <fullName evidence="1">Mannosyl-3-phosphoglycerate synthase</fullName>
        <ecNumber evidence="1">2.4.1.217</ecNumber>
    </recommendedName>
</protein>
<dbReference type="GO" id="GO:0051479">
    <property type="term" value="P:mannosylglycerate biosynthetic process"/>
    <property type="evidence" value="ECO:0007669"/>
    <property type="project" value="InterPro"/>
</dbReference>
<name>A0A211YM46_9CREN</name>
<dbReference type="InterPro" id="IPR029044">
    <property type="entry name" value="Nucleotide-diphossugar_trans"/>
</dbReference>
<sequence length="388" mass="43074">MMISLPTRFEAYGAVKIFELARVLELDSLGVTTKLSGTYTVSYEVLEEYAASTAIVVPVKDEDIIALEGVLRAIPHASPIILVSASRSSPVDVYSREVELARTIHSVTGREILVIHQRDPAWAEVLAGTPLEAMLEDGMVRRGKGEGMVLGVIAAAGIGARYVGFIDSDNYVPGAANEYSKIYYLGFSLSESPYTMVRIVWHYKGKLASSDMYLRKRGRVSMHTNNVLNYALSRLRKVETDIIRTANSGEHAMSIELALRLRWAGGFAVEPYELVQLLEDCFLGVDEGRCSFLPDGVNIFQIEARNPHIHAERGDEHIAGMLAESLGTVYHSRLGADETVKERIHSLLRDYKYEGEPPRPRVYSLEGVDPSKLFSALLAESTMTHYFK</sequence>